<reference evidence="1" key="1">
    <citation type="journal article" date="2021" name="Proc. Natl. Acad. Sci. U.S.A.">
        <title>A Catalog of Tens of Thousands of Viruses from Human Metagenomes Reveals Hidden Associations with Chronic Diseases.</title>
        <authorList>
            <person name="Tisza M.J."/>
            <person name="Buck C.B."/>
        </authorList>
    </citation>
    <scope>NUCLEOTIDE SEQUENCE</scope>
    <source>
        <strain evidence="1">CtRon5</strain>
    </source>
</reference>
<evidence type="ECO:0000313" key="1">
    <source>
        <dbReference type="EMBL" id="DAF87873.1"/>
    </source>
</evidence>
<dbReference type="EMBL" id="BK015971">
    <property type="protein sequence ID" value="DAF87873.1"/>
    <property type="molecule type" value="Genomic_DNA"/>
</dbReference>
<name>A0A8S5U085_9CAUD</name>
<accession>A0A8S5U085</accession>
<protein>
    <submittedName>
        <fullName evidence="1">Tail completion protein</fullName>
    </submittedName>
</protein>
<sequence>MDELVKIIEEMGIPFAYDHFAEGESPDPPFLCYLLPGSDNFAADGRVYYKMSEVRIELYTDFKDVSLEEKVTAVLDNHGIFYEQSEVWIEEEKLYEVTFEFAMLA</sequence>
<proteinExistence type="predicted"/>
<organism evidence="1">
    <name type="scientific">Siphoviridae sp. ctRon5</name>
    <dbReference type="NCBI Taxonomy" id="2825505"/>
    <lineage>
        <taxon>Viruses</taxon>
        <taxon>Duplodnaviria</taxon>
        <taxon>Heunggongvirae</taxon>
        <taxon>Uroviricota</taxon>
        <taxon>Caudoviricetes</taxon>
    </lineage>
</organism>